<dbReference type="GO" id="GO:0005524">
    <property type="term" value="F:ATP binding"/>
    <property type="evidence" value="ECO:0007669"/>
    <property type="project" value="UniProtKB-KW"/>
</dbReference>
<keyword evidence="6" id="KW-0926">Vacuole</keyword>
<dbReference type="CDD" id="cd18595">
    <property type="entry name" value="ABC_6TM_MRP1_2_3_6_D1_like"/>
    <property type="match status" value="1"/>
</dbReference>
<protein>
    <recommendedName>
        <fullName evidence="14">ABC-type glutathione-S-conjugate transporter</fullName>
        <ecNumber evidence="14">7.6.2.3</ecNumber>
    </recommendedName>
</protein>
<feature type="region of interest" description="Disordered" evidence="16">
    <location>
        <begin position="871"/>
        <end position="924"/>
    </location>
</feature>
<dbReference type="CDD" id="cd03250">
    <property type="entry name" value="ABCC_MRP_domain1"/>
    <property type="match status" value="1"/>
</dbReference>
<dbReference type="InterPro" id="IPR027417">
    <property type="entry name" value="P-loop_NTPase"/>
</dbReference>
<evidence type="ECO:0000313" key="20">
    <source>
        <dbReference type="EMBL" id="KAK8761772.1"/>
    </source>
</evidence>
<dbReference type="InterPro" id="IPR003593">
    <property type="entry name" value="AAA+_ATPase"/>
</dbReference>
<dbReference type="EC" id="7.6.2.3" evidence="14"/>
<keyword evidence="5" id="KW-1003">Cell membrane</keyword>
<feature type="domain" description="ABC transporter" evidence="18">
    <location>
        <begin position="613"/>
        <end position="837"/>
    </location>
</feature>
<dbReference type="GO" id="GO:0016887">
    <property type="term" value="F:ATP hydrolysis activity"/>
    <property type="evidence" value="ECO:0007669"/>
    <property type="project" value="InterPro"/>
</dbReference>
<feature type="domain" description="ABC transmembrane type-1" evidence="19">
    <location>
        <begin position="300"/>
        <end position="581"/>
    </location>
</feature>
<dbReference type="CDD" id="cd03244">
    <property type="entry name" value="ABCC_MRP_domain2"/>
    <property type="match status" value="1"/>
</dbReference>
<feature type="domain" description="ABC transporter" evidence="18">
    <location>
        <begin position="1283"/>
        <end position="1517"/>
    </location>
</feature>
<feature type="transmembrane region" description="Helical" evidence="17">
    <location>
        <begin position="299"/>
        <end position="319"/>
    </location>
</feature>
<dbReference type="InterPro" id="IPR005292">
    <property type="entry name" value="MRP"/>
</dbReference>
<evidence type="ECO:0000259" key="19">
    <source>
        <dbReference type="PROSITE" id="PS50929"/>
    </source>
</evidence>
<dbReference type="PANTHER" id="PTHR24223:SF443">
    <property type="entry name" value="MULTIDRUG-RESISTANCE LIKE PROTEIN 1, ISOFORM I"/>
    <property type="match status" value="1"/>
</dbReference>
<evidence type="ECO:0000256" key="12">
    <source>
        <dbReference type="ARBA" id="ARBA00022989"/>
    </source>
</evidence>
<evidence type="ECO:0000256" key="16">
    <source>
        <dbReference type="SAM" id="MobiDB-lite"/>
    </source>
</evidence>
<feature type="compositionally biased region" description="Basic and acidic residues" evidence="16">
    <location>
        <begin position="877"/>
        <end position="891"/>
    </location>
</feature>
<dbReference type="InterPro" id="IPR003439">
    <property type="entry name" value="ABC_transporter-like_ATP-bd"/>
</dbReference>
<dbReference type="PROSITE" id="PS50929">
    <property type="entry name" value="ABC_TM1F"/>
    <property type="match status" value="2"/>
</dbReference>
<dbReference type="FunFam" id="3.40.50.300:FF:000293">
    <property type="entry name" value="ATP binding cassette subfamily C member 1"/>
    <property type="match status" value="1"/>
</dbReference>
<evidence type="ECO:0000256" key="4">
    <source>
        <dbReference type="ARBA" id="ARBA00022448"/>
    </source>
</evidence>
<evidence type="ECO:0000256" key="2">
    <source>
        <dbReference type="ARBA" id="ARBA00004651"/>
    </source>
</evidence>
<evidence type="ECO:0000259" key="18">
    <source>
        <dbReference type="PROSITE" id="PS50893"/>
    </source>
</evidence>
<dbReference type="Pfam" id="PF24357">
    <property type="entry name" value="TMD0_ABC"/>
    <property type="match status" value="1"/>
</dbReference>
<keyword evidence="9" id="KW-0547">Nucleotide-binding</keyword>
<evidence type="ECO:0000256" key="9">
    <source>
        <dbReference type="ARBA" id="ARBA00022741"/>
    </source>
</evidence>
<feature type="transmembrane region" description="Helical" evidence="17">
    <location>
        <begin position="339"/>
        <end position="359"/>
    </location>
</feature>
<evidence type="ECO:0000256" key="3">
    <source>
        <dbReference type="ARBA" id="ARBA00009726"/>
    </source>
</evidence>
<accession>A0AAQ4DH32</accession>
<evidence type="ECO:0000256" key="15">
    <source>
        <dbReference type="ARBA" id="ARBA00047523"/>
    </source>
</evidence>
<feature type="transmembrane region" description="Helical" evidence="17">
    <location>
        <begin position="1195"/>
        <end position="1215"/>
    </location>
</feature>
<dbReference type="InterPro" id="IPR056227">
    <property type="entry name" value="TMD0_ABC"/>
</dbReference>
<feature type="transmembrane region" description="Helical" evidence="17">
    <location>
        <begin position="516"/>
        <end position="544"/>
    </location>
</feature>
<keyword evidence="21" id="KW-1185">Reference proteome</keyword>
<feature type="transmembrane region" description="Helical" evidence="17">
    <location>
        <begin position="62"/>
        <end position="82"/>
    </location>
</feature>
<gene>
    <name evidence="20" type="ORF">V5799_026965</name>
</gene>
<feature type="transmembrane region" description="Helical" evidence="17">
    <location>
        <begin position="32"/>
        <end position="50"/>
    </location>
</feature>
<dbReference type="Proteomes" id="UP001321473">
    <property type="component" value="Unassembled WGS sequence"/>
</dbReference>
<organism evidence="20 21">
    <name type="scientific">Amblyomma americanum</name>
    <name type="common">Lone star tick</name>
    <dbReference type="NCBI Taxonomy" id="6943"/>
    <lineage>
        <taxon>Eukaryota</taxon>
        <taxon>Metazoa</taxon>
        <taxon>Ecdysozoa</taxon>
        <taxon>Arthropoda</taxon>
        <taxon>Chelicerata</taxon>
        <taxon>Arachnida</taxon>
        <taxon>Acari</taxon>
        <taxon>Parasitiformes</taxon>
        <taxon>Ixodida</taxon>
        <taxon>Ixodoidea</taxon>
        <taxon>Ixodidae</taxon>
        <taxon>Amblyomminae</taxon>
        <taxon>Amblyomma</taxon>
    </lineage>
</organism>
<dbReference type="InterPro" id="IPR050173">
    <property type="entry name" value="ABC_transporter_C-like"/>
</dbReference>
<proteinExistence type="inferred from homology"/>
<evidence type="ECO:0000256" key="11">
    <source>
        <dbReference type="ARBA" id="ARBA00022967"/>
    </source>
</evidence>
<feature type="domain" description="ABC transmembrane type-1" evidence="19">
    <location>
        <begin position="963"/>
        <end position="1246"/>
    </location>
</feature>
<evidence type="ECO:0000313" key="21">
    <source>
        <dbReference type="Proteomes" id="UP001321473"/>
    </source>
</evidence>
<dbReference type="FunFam" id="3.40.50.300:FF:000074">
    <property type="entry name" value="Multidrug resistance-associated protein 5 isoform 1"/>
    <property type="match status" value="1"/>
</dbReference>
<dbReference type="PANTHER" id="PTHR24223">
    <property type="entry name" value="ATP-BINDING CASSETTE SUB-FAMILY C"/>
    <property type="match status" value="1"/>
</dbReference>
<dbReference type="GO" id="GO:0000323">
    <property type="term" value="C:lytic vacuole"/>
    <property type="evidence" value="ECO:0007669"/>
    <property type="project" value="UniProtKB-ARBA"/>
</dbReference>
<comment type="similarity">
    <text evidence="3">Belongs to the ABC transporter superfamily. ABCC family. Conjugate transporter (TC 3.A.1.208) subfamily.</text>
</comment>
<dbReference type="InterPro" id="IPR011527">
    <property type="entry name" value="ABC1_TM_dom"/>
</dbReference>
<comment type="subcellular location">
    <subcellularLocation>
        <location evidence="2">Cell membrane</location>
        <topology evidence="2">Multi-pass membrane protein</topology>
    </subcellularLocation>
    <subcellularLocation>
        <location evidence="1">Vacuole membrane</location>
        <topology evidence="1">Multi-pass membrane protein</topology>
    </subcellularLocation>
</comment>
<evidence type="ECO:0000256" key="10">
    <source>
        <dbReference type="ARBA" id="ARBA00022840"/>
    </source>
</evidence>
<dbReference type="GO" id="GO:0015431">
    <property type="term" value="F:ABC-type glutathione S-conjugate transporter activity"/>
    <property type="evidence" value="ECO:0007669"/>
    <property type="project" value="UniProtKB-EC"/>
</dbReference>
<evidence type="ECO:0000256" key="6">
    <source>
        <dbReference type="ARBA" id="ARBA00022554"/>
    </source>
</evidence>
<feature type="transmembrane region" description="Helical" evidence="17">
    <location>
        <begin position="438"/>
        <end position="460"/>
    </location>
</feature>
<dbReference type="PROSITE" id="PS00211">
    <property type="entry name" value="ABC_TRANSPORTER_1"/>
    <property type="match status" value="2"/>
</dbReference>
<dbReference type="GO" id="GO:0005886">
    <property type="term" value="C:plasma membrane"/>
    <property type="evidence" value="ECO:0007669"/>
    <property type="project" value="UniProtKB-SubCell"/>
</dbReference>
<dbReference type="Pfam" id="PF00005">
    <property type="entry name" value="ABC_tran"/>
    <property type="match status" value="2"/>
</dbReference>
<dbReference type="PROSITE" id="PS50893">
    <property type="entry name" value="ABC_TRANSPORTER_2"/>
    <property type="match status" value="2"/>
</dbReference>
<feature type="transmembrane region" description="Helical" evidence="17">
    <location>
        <begin position="564"/>
        <end position="584"/>
    </location>
</feature>
<dbReference type="InterPro" id="IPR036640">
    <property type="entry name" value="ABC1_TM_sf"/>
</dbReference>
<keyword evidence="8" id="KW-0677">Repeat</keyword>
<sequence>MDSFCGSAFWDLKLSWDTEGSPDLPLCFQDTVMLWVPCGLLWFCAPFEALAMRKSDRTRRPWTLLTAAKVAFSLLLMAVACAELAERFFRLSGGARLYPVDYAAPAIRLVTFALTVALVLGGRQAGFYTSAPLTVFWLLMTVAGTLRYRSLMMKVFGEQESKDPVLNLEFDFTVTVIYFPVTACQFLVSCFADTSPRRKRKPKECPEGKASFLSTVIFWWFNGLITRGFREPLQLSDMWDLDKVNATKHVALQFDRFYRNQKQRKKPLPEKGAAEEIGPTSSPHVGIMAPLFRTFLPELILIGFFRLAGSLLTFVNPVALDMLITFINSDQPAWRGGVFAAAMFFASMGESLCFSQYEYRIFLVSMRMRSAMINAIYRKALTLSSSAKYRFTTGEIVNLMAVDTQRIMEFVQVFNFLWSTPVQVAVATYLLWQQLGVATLGGLFVMVSLVPINAFVTAYLRKYQLTVMDQKDRRIKLLNEMLAGIKVLKLYAWETAFQKRVHDLRSRELRFLKKQAVLNSAVVFSFTCAPILVALVSFGAYVLVDSRNILDANKAFVSLTLFQTVRVPLGLLPLIVSNMAMFLVSLRRINEYLRSDDLDPAAVQNDANQEEAVKVRDASFAWSRDGAAMLTDVTMDVPKRSLVAVVGSVGSGKSSLLSACLGDMVKLKGSVTICGSVAYSPQQAWIQNASVKSNILFGHEYDKERYDQVVEACALKPDLAVLPAGDDTEVGEKGINLSGGQKQRISIARAVYSRSDVYLFDDPLSAVDSHVGKHIFDNVIGPKGMLRDKTRVLVTHRLSVLPEVDTVFVLRDGTVSDSGSFRELLSRGGAFSEFLVQFIRESERTEEGVSDDDAQLFSAIAAHSTAAQPELARYCSKRSDSSDNDRGKSDDPQGQGKLPRRSSTPKSDSEVGAPGGSVHELKRLSSGKTDKAKLTEEEVAQVGSVKWSVYWDFIKAMGMWMTIITLATYFVSHAFNVGGSLWLGEWSNDALDPVLATDPAQRNYRLGMYAMYGFAETVFVLCGSVWLNLAMLQGSKVVHDRMLHRVLRAPMSFFDTTPMGRILNRFSKDIDAADVTLPFNSRMLVVQCLRTAVAFLLIALQTPLFLGAVLPLLIVYYFVQKFYIPTSRQLRRLESISRSPIYVHFSETVTGSSSIRAYRASQRFVSRSNELTDVNHSAYFPSVVATRWLATRLEFLAYTIVFIAAFLAAMGRDILSPGMAGLSVSFALTMTNTLNMLVRSYSDTETNLVAVERCLEYTKVTQEAAWENPYFKPDPSWPTSGLVVFEDYSTRYRADLDLVLKEITCDFKPGEKVGIVGRTGAGKSSLTLALFRIIEAAGGSIHIDGLDIAMLGLYDLRAKLTIIPQDPVLFSGTLRSNLDPFDTKKDEDLWRALEQSHLKDFVASVEKGLQHEIAEGGENISVGQRQLVCLARALLRKSRILILDEATAAVDMETDDLIQATIRREFADCTIITIAHRLNTILDYDRVIVLDNGAIAESDSPKELMKRESSLFYALAKDANLLPTQQQRD</sequence>
<evidence type="ECO:0000256" key="17">
    <source>
        <dbReference type="SAM" id="Phobius"/>
    </source>
</evidence>
<evidence type="ECO:0000256" key="8">
    <source>
        <dbReference type="ARBA" id="ARBA00022737"/>
    </source>
</evidence>
<dbReference type="FunFam" id="1.20.1560.10:FF:000020">
    <property type="entry name" value="ABC metal ion transporter"/>
    <property type="match status" value="1"/>
</dbReference>
<evidence type="ECO:0000256" key="1">
    <source>
        <dbReference type="ARBA" id="ARBA00004128"/>
    </source>
</evidence>
<keyword evidence="13 17" id="KW-0472">Membrane</keyword>
<dbReference type="SUPFAM" id="SSF52540">
    <property type="entry name" value="P-loop containing nucleoside triphosphate hydrolases"/>
    <property type="match status" value="2"/>
</dbReference>
<evidence type="ECO:0000256" key="14">
    <source>
        <dbReference type="ARBA" id="ARBA00024220"/>
    </source>
</evidence>
<dbReference type="Pfam" id="PF00664">
    <property type="entry name" value="ABC_membrane"/>
    <property type="match status" value="2"/>
</dbReference>
<comment type="caution">
    <text evidence="20">The sequence shown here is derived from an EMBL/GenBank/DDBJ whole genome shotgun (WGS) entry which is preliminary data.</text>
</comment>
<keyword evidence="10" id="KW-0067">ATP-binding</keyword>
<dbReference type="Gene3D" id="3.40.50.300">
    <property type="entry name" value="P-loop containing nucleotide triphosphate hydrolases"/>
    <property type="match status" value="2"/>
</dbReference>
<name>A0AAQ4DH32_AMBAM</name>
<dbReference type="EMBL" id="JARKHS020030761">
    <property type="protein sequence ID" value="KAK8761772.1"/>
    <property type="molecule type" value="Genomic_DNA"/>
</dbReference>
<dbReference type="FunFam" id="1.20.1560.10:FF:000001">
    <property type="entry name" value="ATP-binding cassette subfamily C member 1"/>
    <property type="match status" value="1"/>
</dbReference>
<keyword evidence="4" id="KW-0813">Transport</keyword>
<evidence type="ECO:0000256" key="7">
    <source>
        <dbReference type="ARBA" id="ARBA00022692"/>
    </source>
</evidence>
<feature type="transmembrane region" description="Helical" evidence="17">
    <location>
        <begin position="172"/>
        <end position="192"/>
    </location>
</feature>
<keyword evidence="7 17" id="KW-0812">Transmembrane</keyword>
<dbReference type="NCBIfam" id="TIGR00957">
    <property type="entry name" value="MRP_assoc_pro"/>
    <property type="match status" value="1"/>
</dbReference>
<reference evidence="20 21" key="1">
    <citation type="journal article" date="2023" name="Arcadia Sci">
        <title>De novo assembly of a long-read Amblyomma americanum tick genome.</title>
        <authorList>
            <person name="Chou S."/>
            <person name="Poskanzer K.E."/>
            <person name="Rollins M."/>
            <person name="Thuy-Boun P.S."/>
        </authorList>
    </citation>
    <scope>NUCLEOTIDE SEQUENCE [LARGE SCALE GENOMIC DNA]</scope>
    <source>
        <strain evidence="20">F_SG_1</strain>
        <tissue evidence="20">Salivary glands</tissue>
    </source>
</reference>
<keyword evidence="11" id="KW-1278">Translocase</keyword>
<feature type="transmembrane region" description="Helical" evidence="17">
    <location>
        <begin position="127"/>
        <end position="146"/>
    </location>
</feature>
<dbReference type="CDD" id="cd18603">
    <property type="entry name" value="ABC_6TM_MRP1_2_3_6_D2_like"/>
    <property type="match status" value="1"/>
</dbReference>
<feature type="transmembrane region" description="Helical" evidence="17">
    <location>
        <begin position="1009"/>
        <end position="1032"/>
    </location>
</feature>
<dbReference type="Gene3D" id="1.20.1560.10">
    <property type="entry name" value="ABC transporter type 1, transmembrane domain"/>
    <property type="match status" value="2"/>
</dbReference>
<dbReference type="GO" id="GO:0005774">
    <property type="term" value="C:vacuolar membrane"/>
    <property type="evidence" value="ECO:0007669"/>
    <property type="project" value="UniProtKB-SubCell"/>
</dbReference>
<comment type="catalytic activity">
    <reaction evidence="15">
        <text>leukotriene C4(in) + ATP + H2O = leukotriene C4(out) + ADP + phosphate + H(+)</text>
        <dbReference type="Rhea" id="RHEA:38963"/>
        <dbReference type="ChEBI" id="CHEBI:15377"/>
        <dbReference type="ChEBI" id="CHEBI:15378"/>
        <dbReference type="ChEBI" id="CHEBI:30616"/>
        <dbReference type="ChEBI" id="CHEBI:43474"/>
        <dbReference type="ChEBI" id="CHEBI:57973"/>
        <dbReference type="ChEBI" id="CHEBI:456216"/>
    </reaction>
    <physiologicalReaction direction="left-to-right" evidence="15">
        <dbReference type="Rhea" id="RHEA:38964"/>
    </physiologicalReaction>
</comment>
<dbReference type="SMART" id="SM00382">
    <property type="entry name" value="AAA"/>
    <property type="match status" value="2"/>
</dbReference>
<keyword evidence="12 17" id="KW-1133">Transmembrane helix</keyword>
<evidence type="ECO:0000256" key="5">
    <source>
        <dbReference type="ARBA" id="ARBA00022475"/>
    </source>
</evidence>
<feature type="transmembrane region" description="Helical" evidence="17">
    <location>
        <begin position="413"/>
        <end position="432"/>
    </location>
</feature>
<feature type="transmembrane region" description="Helical" evidence="17">
    <location>
        <begin position="1092"/>
        <end position="1119"/>
    </location>
</feature>
<dbReference type="SUPFAM" id="SSF90123">
    <property type="entry name" value="ABC transporter transmembrane region"/>
    <property type="match status" value="2"/>
</dbReference>
<evidence type="ECO:0000256" key="13">
    <source>
        <dbReference type="ARBA" id="ARBA00023136"/>
    </source>
</evidence>
<dbReference type="InterPro" id="IPR017871">
    <property type="entry name" value="ABC_transporter-like_CS"/>
</dbReference>
<feature type="transmembrane region" description="Helical" evidence="17">
    <location>
        <begin position="102"/>
        <end position="120"/>
    </location>
</feature>